<dbReference type="GO" id="GO:0003677">
    <property type="term" value="F:DNA binding"/>
    <property type="evidence" value="ECO:0007669"/>
    <property type="project" value="InterPro"/>
</dbReference>
<feature type="domain" description="HTH cro/C1-type" evidence="1">
    <location>
        <begin position="21"/>
        <end position="56"/>
    </location>
</feature>
<sequence>MSVRESIDPASSLWAWLAFDLWFYRTQRGLSLAQTALIVHVTRATVSNWEAGRLRPRDVYMKRLDQAWNTGGHFERLLMFACSGHDPDWYKQYLQYERGATNIEVYHGKTVPALLQTAEYTRALIADSDQRVDVLKEAEARLKRQEILAKDEPPYLWVLLDQEVLECQVGGPQVMEEQLAYLIEVGRSPRAAVRIVPRSAGRHPGHDGAIQILRVGSREVAYVGAQLGGRLIEGGDEIAALSIRFAQIGAVALSKDDSRDLIERTKRAYADDRVA</sequence>
<dbReference type="AlphaFoldDB" id="A0A543IM15"/>
<evidence type="ECO:0000313" key="2">
    <source>
        <dbReference type="EMBL" id="TQM71579.1"/>
    </source>
</evidence>
<dbReference type="Pfam" id="PF01381">
    <property type="entry name" value="HTH_3"/>
    <property type="match status" value="1"/>
</dbReference>
<reference evidence="2 3" key="1">
    <citation type="submission" date="2019-06" db="EMBL/GenBank/DDBJ databases">
        <title>Sequencing the genomes of 1000 actinobacteria strains.</title>
        <authorList>
            <person name="Klenk H.-P."/>
        </authorList>
    </citation>
    <scope>NUCLEOTIDE SEQUENCE [LARGE SCALE GENOMIC DNA]</scope>
    <source>
        <strain evidence="2 3">DSM 45043</strain>
    </source>
</reference>
<dbReference type="OrthoDB" id="3355929at2"/>
<dbReference type="Gene3D" id="1.10.260.40">
    <property type="entry name" value="lambda repressor-like DNA-binding domains"/>
    <property type="match status" value="1"/>
</dbReference>
<name>A0A543IM15_9ACTN</name>
<dbReference type="EMBL" id="VFPO01000001">
    <property type="protein sequence ID" value="TQM71579.1"/>
    <property type="molecule type" value="Genomic_DNA"/>
</dbReference>
<organism evidence="2 3">
    <name type="scientific">Actinomadura hallensis</name>
    <dbReference type="NCBI Taxonomy" id="337895"/>
    <lineage>
        <taxon>Bacteria</taxon>
        <taxon>Bacillati</taxon>
        <taxon>Actinomycetota</taxon>
        <taxon>Actinomycetes</taxon>
        <taxon>Streptosporangiales</taxon>
        <taxon>Thermomonosporaceae</taxon>
        <taxon>Actinomadura</taxon>
    </lineage>
</organism>
<comment type="caution">
    <text evidence="2">The sequence shown here is derived from an EMBL/GenBank/DDBJ whole genome shotgun (WGS) entry which is preliminary data.</text>
</comment>
<gene>
    <name evidence="2" type="ORF">FHX41_5348</name>
</gene>
<proteinExistence type="predicted"/>
<dbReference type="CDD" id="cd00093">
    <property type="entry name" value="HTH_XRE"/>
    <property type="match status" value="1"/>
</dbReference>
<accession>A0A543IM15</accession>
<dbReference type="InterPro" id="IPR010982">
    <property type="entry name" value="Lambda_DNA-bd_dom_sf"/>
</dbReference>
<dbReference type="RefSeq" id="WP_141973158.1">
    <property type="nucleotide sequence ID" value="NZ_VFPO01000001.1"/>
</dbReference>
<dbReference type="InterPro" id="IPR001387">
    <property type="entry name" value="Cro/C1-type_HTH"/>
</dbReference>
<evidence type="ECO:0000259" key="1">
    <source>
        <dbReference type="PROSITE" id="PS50943"/>
    </source>
</evidence>
<evidence type="ECO:0000313" key="3">
    <source>
        <dbReference type="Proteomes" id="UP000316706"/>
    </source>
</evidence>
<dbReference type="SUPFAM" id="SSF47413">
    <property type="entry name" value="lambda repressor-like DNA-binding domains"/>
    <property type="match status" value="1"/>
</dbReference>
<dbReference type="PROSITE" id="PS50943">
    <property type="entry name" value="HTH_CROC1"/>
    <property type="match status" value="1"/>
</dbReference>
<keyword evidence="3" id="KW-1185">Reference proteome</keyword>
<dbReference type="Proteomes" id="UP000316706">
    <property type="component" value="Unassembled WGS sequence"/>
</dbReference>
<protein>
    <submittedName>
        <fullName evidence="2">Helix-turn-helix protein</fullName>
    </submittedName>
</protein>
<dbReference type="Pfam" id="PF19054">
    <property type="entry name" value="DUF5753"/>
    <property type="match status" value="1"/>
</dbReference>
<dbReference type="InterPro" id="IPR043917">
    <property type="entry name" value="DUF5753"/>
</dbReference>